<dbReference type="Pfam" id="PF00005">
    <property type="entry name" value="ABC_tran"/>
    <property type="match status" value="1"/>
</dbReference>
<dbReference type="AlphaFoldDB" id="A0AAE3K9Y5"/>
<dbReference type="InterPro" id="IPR003593">
    <property type="entry name" value="AAA+_ATPase"/>
</dbReference>
<dbReference type="InterPro" id="IPR003439">
    <property type="entry name" value="ABC_transporter-like_ATP-bd"/>
</dbReference>
<dbReference type="InterPro" id="IPR052156">
    <property type="entry name" value="BCAA_Transport_ATP-bd_LivF"/>
</dbReference>
<dbReference type="GO" id="GO:0015807">
    <property type="term" value="P:L-amino acid transport"/>
    <property type="evidence" value="ECO:0007669"/>
    <property type="project" value="TreeGrafter"/>
</dbReference>
<dbReference type="RefSeq" id="WP_253473707.1">
    <property type="nucleotide sequence ID" value="NZ_JALJXV010000001.1"/>
</dbReference>
<evidence type="ECO:0000313" key="7">
    <source>
        <dbReference type="EMBL" id="MCP1673400.1"/>
    </source>
</evidence>
<dbReference type="GO" id="GO:0005524">
    <property type="term" value="F:ATP binding"/>
    <property type="evidence" value="ECO:0007669"/>
    <property type="project" value="UniProtKB-KW"/>
</dbReference>
<evidence type="ECO:0000256" key="1">
    <source>
        <dbReference type="ARBA" id="ARBA00005417"/>
    </source>
</evidence>
<keyword evidence="3" id="KW-0547">Nucleotide-binding</keyword>
<dbReference type="EMBL" id="JALJXV010000001">
    <property type="protein sequence ID" value="MCP1673400.1"/>
    <property type="molecule type" value="Genomic_DNA"/>
</dbReference>
<proteinExistence type="inferred from homology"/>
<keyword evidence="8" id="KW-1185">Reference proteome</keyword>
<sequence>MLLQVNNLDSYYERVQALHEVSLEINEGELVALIGPNGAGKTTLLRSISRLVRSTGEIWFDGQDLTKLSAHDVSAIGIGHSPEGRLLFPDMPVEDNLKLGAFRRRDHPQISKDLKRVYDLFPVLQERKSQMARTMSGGEQQMLAIGRALMTRPRLLILDEPSFGIAPIIVDRIFSAIKELNRDGLTTFFSEQNVRVALENSERTYVLEYGRIVMADVSDTLRDDPRIAKSYLGM</sequence>
<dbReference type="SUPFAM" id="SSF52540">
    <property type="entry name" value="P-loop containing nucleoside triphosphate hydrolases"/>
    <property type="match status" value="1"/>
</dbReference>
<protein>
    <submittedName>
        <fullName evidence="7">Branched-chain amino acid transport system ATP-binding protein</fullName>
    </submittedName>
</protein>
<evidence type="ECO:0000256" key="3">
    <source>
        <dbReference type="ARBA" id="ARBA00022741"/>
    </source>
</evidence>
<organism evidence="7 8">
    <name type="scientific">Natronocella acetinitrilica</name>
    <dbReference type="NCBI Taxonomy" id="414046"/>
    <lineage>
        <taxon>Bacteria</taxon>
        <taxon>Pseudomonadati</taxon>
        <taxon>Pseudomonadota</taxon>
        <taxon>Gammaproteobacteria</taxon>
        <taxon>Chromatiales</taxon>
        <taxon>Ectothiorhodospiraceae</taxon>
        <taxon>Natronocella</taxon>
    </lineage>
</organism>
<comment type="similarity">
    <text evidence="1">Belongs to the ABC transporter superfamily.</text>
</comment>
<keyword evidence="5" id="KW-0029">Amino-acid transport</keyword>
<dbReference type="PANTHER" id="PTHR43820">
    <property type="entry name" value="HIGH-AFFINITY BRANCHED-CHAIN AMINO ACID TRANSPORT ATP-BINDING PROTEIN LIVF"/>
    <property type="match status" value="1"/>
</dbReference>
<dbReference type="PROSITE" id="PS00211">
    <property type="entry name" value="ABC_TRANSPORTER_1"/>
    <property type="match status" value="1"/>
</dbReference>
<evidence type="ECO:0000313" key="8">
    <source>
        <dbReference type="Proteomes" id="UP001205843"/>
    </source>
</evidence>
<dbReference type="Proteomes" id="UP001205843">
    <property type="component" value="Unassembled WGS sequence"/>
</dbReference>
<dbReference type="PANTHER" id="PTHR43820:SF4">
    <property type="entry name" value="HIGH-AFFINITY BRANCHED-CHAIN AMINO ACID TRANSPORT ATP-BINDING PROTEIN LIVF"/>
    <property type="match status" value="1"/>
</dbReference>
<dbReference type="InterPro" id="IPR027417">
    <property type="entry name" value="P-loop_NTPase"/>
</dbReference>
<dbReference type="SMART" id="SM00382">
    <property type="entry name" value="AAA"/>
    <property type="match status" value="1"/>
</dbReference>
<gene>
    <name evidence="7" type="ORF">J2T57_000492</name>
</gene>
<reference evidence="7" key="1">
    <citation type="submission" date="2022-03" db="EMBL/GenBank/DDBJ databases">
        <title>Genomic Encyclopedia of Type Strains, Phase III (KMG-III): the genomes of soil and plant-associated and newly described type strains.</title>
        <authorList>
            <person name="Whitman W."/>
        </authorList>
    </citation>
    <scope>NUCLEOTIDE SEQUENCE</scope>
    <source>
        <strain evidence="7">ANL 6-2</strain>
    </source>
</reference>
<evidence type="ECO:0000256" key="4">
    <source>
        <dbReference type="ARBA" id="ARBA00022840"/>
    </source>
</evidence>
<dbReference type="Gene3D" id="3.40.50.300">
    <property type="entry name" value="P-loop containing nucleotide triphosphate hydrolases"/>
    <property type="match status" value="1"/>
</dbReference>
<dbReference type="GO" id="GO:0015658">
    <property type="term" value="F:branched-chain amino acid transmembrane transporter activity"/>
    <property type="evidence" value="ECO:0007669"/>
    <property type="project" value="TreeGrafter"/>
</dbReference>
<keyword evidence="4 7" id="KW-0067">ATP-binding</keyword>
<comment type="caution">
    <text evidence="7">The sequence shown here is derived from an EMBL/GenBank/DDBJ whole genome shotgun (WGS) entry which is preliminary data.</text>
</comment>
<accession>A0AAE3K9Y5</accession>
<dbReference type="InterPro" id="IPR017871">
    <property type="entry name" value="ABC_transporter-like_CS"/>
</dbReference>
<dbReference type="GO" id="GO:0016887">
    <property type="term" value="F:ATP hydrolysis activity"/>
    <property type="evidence" value="ECO:0007669"/>
    <property type="project" value="InterPro"/>
</dbReference>
<evidence type="ECO:0000259" key="6">
    <source>
        <dbReference type="PROSITE" id="PS50893"/>
    </source>
</evidence>
<feature type="domain" description="ABC transporter" evidence="6">
    <location>
        <begin position="3"/>
        <end position="234"/>
    </location>
</feature>
<keyword evidence="2" id="KW-0813">Transport</keyword>
<dbReference type="CDD" id="cd03224">
    <property type="entry name" value="ABC_TM1139_LivF_branched"/>
    <property type="match status" value="1"/>
</dbReference>
<evidence type="ECO:0000256" key="2">
    <source>
        <dbReference type="ARBA" id="ARBA00022448"/>
    </source>
</evidence>
<dbReference type="PROSITE" id="PS50893">
    <property type="entry name" value="ABC_TRANSPORTER_2"/>
    <property type="match status" value="1"/>
</dbReference>
<name>A0AAE3K9Y5_9GAMM</name>
<evidence type="ECO:0000256" key="5">
    <source>
        <dbReference type="ARBA" id="ARBA00022970"/>
    </source>
</evidence>